<dbReference type="Proteomes" id="UP000197768">
    <property type="component" value="Unassembled WGS sequence"/>
</dbReference>
<comment type="subcellular location">
    <subcellularLocation>
        <location evidence="1 9">Cell membrane</location>
        <topology evidence="1 9">Multi-pass membrane protein</topology>
    </subcellularLocation>
</comment>
<comment type="function">
    <text evidence="9">Converts cobyric acid to cobinamide by the addition of aminopropanol on the F carboxylic group.</text>
</comment>
<dbReference type="UniPathway" id="UPA00148"/>
<evidence type="ECO:0000256" key="3">
    <source>
        <dbReference type="ARBA" id="ARBA00006263"/>
    </source>
</evidence>
<comment type="caution">
    <text evidence="11">The sequence shown here is derived from an EMBL/GenBank/DDBJ whole genome shotgun (WGS) entry which is preliminary data.</text>
</comment>
<evidence type="ECO:0000256" key="2">
    <source>
        <dbReference type="ARBA" id="ARBA00004953"/>
    </source>
</evidence>
<reference evidence="11 12" key="1">
    <citation type="journal article" date="2017" name="Infect. Genet. Evol.">
        <title>Comparative genome analysis of fish pathogen Flavobacterium columnare reveals extensive sequence diversity within the species.</title>
        <authorList>
            <person name="Kayansamruaj P."/>
            <person name="Dong H.T."/>
            <person name="Hirono I."/>
            <person name="Kondo H."/>
            <person name="Senapin S."/>
            <person name="Rodkhum C."/>
        </authorList>
    </citation>
    <scope>NUCLEOTIDE SEQUENCE [LARGE SCALE GENOMIC DNA]</scope>
    <source>
        <strain evidence="11 12">1215</strain>
    </source>
</reference>
<feature type="transmembrane region" description="Helical" evidence="9">
    <location>
        <begin position="53"/>
        <end position="75"/>
    </location>
</feature>
<dbReference type="PANTHER" id="PTHR34308">
    <property type="entry name" value="COBALAMIN BIOSYNTHESIS PROTEIN CBIB"/>
    <property type="match status" value="1"/>
</dbReference>
<evidence type="ECO:0000313" key="11">
    <source>
        <dbReference type="EMBL" id="OWP84926.1"/>
    </source>
</evidence>
<dbReference type="EMBL" id="MTCZ01000013">
    <property type="protein sequence ID" value="OWP84926.1"/>
    <property type="molecule type" value="Genomic_DNA"/>
</dbReference>
<keyword evidence="6 9" id="KW-0812">Transmembrane</keyword>
<dbReference type="AlphaFoldDB" id="A0A2D0AIQ9"/>
<dbReference type="PANTHER" id="PTHR34308:SF1">
    <property type="entry name" value="COBALAMIN BIOSYNTHESIS PROTEIN CBIB"/>
    <property type="match status" value="1"/>
</dbReference>
<organism evidence="11 12">
    <name type="scientific">Flavobacterium davisii</name>
    <dbReference type="NCBI Taxonomy" id="2906077"/>
    <lineage>
        <taxon>Bacteria</taxon>
        <taxon>Pseudomonadati</taxon>
        <taxon>Bacteroidota</taxon>
        <taxon>Flavobacteriia</taxon>
        <taxon>Flavobacteriales</taxon>
        <taxon>Flavobacteriaceae</taxon>
        <taxon>Flavobacterium</taxon>
    </lineage>
</organism>
<evidence type="ECO:0000256" key="7">
    <source>
        <dbReference type="ARBA" id="ARBA00022989"/>
    </source>
</evidence>
<dbReference type="Proteomes" id="UP001621813">
    <property type="component" value="Unassembled WGS sequence"/>
</dbReference>
<feature type="transmembrane region" description="Helical" evidence="9">
    <location>
        <begin position="81"/>
        <end position="99"/>
    </location>
</feature>
<gene>
    <name evidence="9" type="primary">cobD</name>
    <name evidence="10" type="synonym">cbiB</name>
    <name evidence="11" type="ORF">BWK59_02830</name>
    <name evidence="10" type="ORF">V3Q77_07570</name>
</gene>
<accession>A0A2D0AIQ9</accession>
<dbReference type="EMBL" id="JAZGZR010000016">
    <property type="protein sequence ID" value="MFK7049744.1"/>
    <property type="molecule type" value="Genomic_DNA"/>
</dbReference>
<dbReference type="NCBIfam" id="TIGR00380">
    <property type="entry name" value="cobal_cbiB"/>
    <property type="match status" value="1"/>
</dbReference>
<keyword evidence="4 9" id="KW-1003">Cell membrane</keyword>
<evidence type="ECO:0000313" key="10">
    <source>
        <dbReference type="EMBL" id="MFK7049744.1"/>
    </source>
</evidence>
<evidence type="ECO:0000313" key="13">
    <source>
        <dbReference type="Proteomes" id="UP001621813"/>
    </source>
</evidence>
<dbReference type="InterPro" id="IPR004485">
    <property type="entry name" value="Cobalamin_biosynth_CobD/CbiB"/>
</dbReference>
<keyword evidence="8 9" id="KW-0472">Membrane</keyword>
<name>A0A2D0AIQ9_9FLAO</name>
<evidence type="ECO:0000256" key="5">
    <source>
        <dbReference type="ARBA" id="ARBA00022573"/>
    </source>
</evidence>
<evidence type="ECO:0000256" key="9">
    <source>
        <dbReference type="HAMAP-Rule" id="MF_00024"/>
    </source>
</evidence>
<evidence type="ECO:0000256" key="6">
    <source>
        <dbReference type="ARBA" id="ARBA00022692"/>
    </source>
</evidence>
<comment type="similarity">
    <text evidence="3 9">Belongs to the CobD/CbiB family.</text>
</comment>
<keyword evidence="13" id="KW-1185">Reference proteome</keyword>
<evidence type="ECO:0000313" key="12">
    <source>
        <dbReference type="Proteomes" id="UP000197768"/>
    </source>
</evidence>
<comment type="caution">
    <text evidence="9">Lacks conserved residue(s) required for the propagation of feature annotation.</text>
</comment>
<dbReference type="GO" id="GO:0009236">
    <property type="term" value="P:cobalamin biosynthetic process"/>
    <property type="evidence" value="ECO:0007669"/>
    <property type="project" value="UniProtKB-UniRule"/>
</dbReference>
<protein>
    <recommendedName>
        <fullName evidence="9">Cobalamin biosynthesis protein CobD</fullName>
    </recommendedName>
</protein>
<feature type="transmembrane region" description="Helical" evidence="9">
    <location>
        <begin position="6"/>
        <end position="23"/>
    </location>
</feature>
<dbReference type="GO" id="GO:0005886">
    <property type="term" value="C:plasma membrane"/>
    <property type="evidence" value="ECO:0007669"/>
    <property type="project" value="UniProtKB-SubCell"/>
</dbReference>
<keyword evidence="7 9" id="KW-1133">Transmembrane helix</keyword>
<keyword evidence="5 9" id="KW-0169">Cobalamin biosynthesis</keyword>
<proteinExistence type="inferred from homology"/>
<dbReference type="GO" id="GO:0015420">
    <property type="term" value="F:ABC-type vitamin B12 transporter activity"/>
    <property type="evidence" value="ECO:0007669"/>
    <property type="project" value="UniProtKB-UniRule"/>
</dbReference>
<dbReference type="Pfam" id="PF03186">
    <property type="entry name" value="CobD_Cbib"/>
    <property type="match status" value="1"/>
</dbReference>
<comment type="pathway">
    <text evidence="2 9">Cofactor biosynthesis; adenosylcobalamin biosynthesis.</text>
</comment>
<evidence type="ECO:0000256" key="1">
    <source>
        <dbReference type="ARBA" id="ARBA00004651"/>
    </source>
</evidence>
<sequence>MDHSLIIFLGPLVIGYLLDLLLGDPRWLPHPIRLFGTTIYLGEKLLNKGKFRFIKGIFLTFVLCSFVFLFFYFLSNILLEFNPILYSLFACLFIFYGLANKSLIQEGKEVFNTLEEKGIEEGRKRLSWIVGRDTTTLSENQIRIAVFETLSENLSDGVIAPLFYYAIGGLPFMMTYKMINTLDSMIGYKSDRYFYFGKFAARLDDVVNYVPARITAFLMIIISGKPNLFSFVLKFGNQHASPNSGYPESALAAIMNCRFGGPNIYYGKLVEKPFIGINTRIIKHSEFKKVSFINHAVALISIVTILLIKCSIFYFFNNVSR</sequence>
<dbReference type="HAMAP" id="MF_00024">
    <property type="entry name" value="CobD_CbiB"/>
    <property type="match status" value="1"/>
</dbReference>
<reference evidence="10 13" key="2">
    <citation type="submission" date="2024-02" db="EMBL/GenBank/DDBJ databases">
        <title>Comparative Genomic Analysis of Flavobacterium Species Causing Columnaris Disease of Freshwater Fish in Thailand: Insights into Virulence and Resistance Mechanisms.</title>
        <authorList>
            <person name="Nguyen D."/>
            <person name="Chokmangmeepisarn P."/>
            <person name="Khianchaikhan K."/>
            <person name="Morishita M."/>
            <person name="Bunnoy A."/>
            <person name="Rodkhum C."/>
        </authorList>
    </citation>
    <scope>NUCLEOTIDE SEQUENCE [LARGE SCALE GENOMIC DNA]</scope>
    <source>
        <strain evidence="10 13">KCRT2007</strain>
    </source>
</reference>
<dbReference type="GO" id="GO:0048472">
    <property type="term" value="F:threonine-phosphate decarboxylase activity"/>
    <property type="evidence" value="ECO:0007669"/>
    <property type="project" value="InterPro"/>
</dbReference>
<dbReference type="RefSeq" id="WP_088390859.1">
    <property type="nucleotide sequence ID" value="NZ_JAZGZR010000016.1"/>
</dbReference>
<evidence type="ECO:0000256" key="4">
    <source>
        <dbReference type="ARBA" id="ARBA00022475"/>
    </source>
</evidence>
<evidence type="ECO:0000256" key="8">
    <source>
        <dbReference type="ARBA" id="ARBA00023136"/>
    </source>
</evidence>
<feature type="transmembrane region" description="Helical" evidence="9">
    <location>
        <begin position="292"/>
        <end position="316"/>
    </location>
</feature>